<dbReference type="EMBL" id="PEDP01006011">
    <property type="protein sequence ID" value="POS81911.1"/>
    <property type="molecule type" value="Genomic_DNA"/>
</dbReference>
<dbReference type="AlphaFoldDB" id="A0A2S4PIP2"/>
<reference evidence="4 5" key="1">
    <citation type="submission" date="2017-10" db="EMBL/GenBank/DDBJ databases">
        <title>Development of genomic resources for the powdery mildew, Erysiphe pulchra.</title>
        <authorList>
            <person name="Wadl P.A."/>
            <person name="Mack B.M."/>
            <person name="Moore G."/>
            <person name="Beltz S.B."/>
        </authorList>
    </citation>
    <scope>NUCLEOTIDE SEQUENCE [LARGE SCALE GENOMIC DNA]</scope>
    <source>
        <strain evidence="4">Cflorida</strain>
    </source>
</reference>
<evidence type="ECO:0000313" key="4">
    <source>
        <dbReference type="EMBL" id="POS81911.1"/>
    </source>
</evidence>
<dbReference type="Gene3D" id="1.20.1410.10">
    <property type="entry name" value="I/LWEQ domain"/>
    <property type="match status" value="1"/>
</dbReference>
<name>A0A2S4PIP2_9PEZI</name>
<proteinExistence type="predicted"/>
<dbReference type="SMART" id="SM00307">
    <property type="entry name" value="ILWEQ"/>
    <property type="match status" value="1"/>
</dbReference>
<dbReference type="GO" id="GO:0006897">
    <property type="term" value="P:endocytosis"/>
    <property type="evidence" value="ECO:0007669"/>
    <property type="project" value="InterPro"/>
</dbReference>
<protein>
    <recommendedName>
        <fullName evidence="3">I/LWEQ domain-containing protein</fullName>
    </recommendedName>
</protein>
<dbReference type="Pfam" id="PF01608">
    <property type="entry name" value="I_LWEQ"/>
    <property type="match status" value="1"/>
</dbReference>
<dbReference type="STRING" id="225359.A0A2S4PIP2"/>
<sequence>MTSCKLFIKKLINDSRELQKEIVNEGKGSHNIKEFYQKNHRWTEGLISASKVVAYSAKMLVDSADQVVTGKAEFATIIVASQEIAAATAQLVAASKVKANTKSTKLGPLLKSSKLVNKATGDVIATTKN</sequence>
<dbReference type="GO" id="GO:0030864">
    <property type="term" value="C:cortical actin cytoskeleton"/>
    <property type="evidence" value="ECO:0007669"/>
    <property type="project" value="TreeGrafter"/>
</dbReference>
<dbReference type="GO" id="GO:0032051">
    <property type="term" value="F:clathrin light chain binding"/>
    <property type="evidence" value="ECO:0007669"/>
    <property type="project" value="TreeGrafter"/>
</dbReference>
<keyword evidence="2" id="KW-0963">Cytoplasm</keyword>
<feature type="non-terminal residue" evidence="4">
    <location>
        <position position="129"/>
    </location>
</feature>
<evidence type="ECO:0000256" key="1">
    <source>
        <dbReference type="ARBA" id="ARBA00004496"/>
    </source>
</evidence>
<evidence type="ECO:0000259" key="3">
    <source>
        <dbReference type="PROSITE" id="PS50945"/>
    </source>
</evidence>
<dbReference type="GO" id="GO:0080025">
    <property type="term" value="F:phosphatidylinositol-3,5-bisphosphate binding"/>
    <property type="evidence" value="ECO:0007669"/>
    <property type="project" value="TreeGrafter"/>
</dbReference>
<dbReference type="GO" id="GO:0035615">
    <property type="term" value="F:clathrin adaptor activity"/>
    <property type="evidence" value="ECO:0007669"/>
    <property type="project" value="TreeGrafter"/>
</dbReference>
<dbReference type="GO" id="GO:0048268">
    <property type="term" value="P:clathrin coat assembly"/>
    <property type="evidence" value="ECO:0007669"/>
    <property type="project" value="TreeGrafter"/>
</dbReference>
<dbReference type="PROSITE" id="PS50945">
    <property type="entry name" value="I_LWEQ"/>
    <property type="match status" value="1"/>
</dbReference>
<comment type="subcellular location">
    <subcellularLocation>
        <location evidence="1">Cytoplasm</location>
    </subcellularLocation>
</comment>
<dbReference type="InterPro" id="IPR002558">
    <property type="entry name" value="ILWEQ_dom"/>
</dbReference>
<accession>A0A2S4PIP2</accession>
<feature type="domain" description="I/LWEQ" evidence="3">
    <location>
        <begin position="1"/>
        <end position="129"/>
    </location>
</feature>
<evidence type="ECO:0000256" key="2">
    <source>
        <dbReference type="ARBA" id="ARBA00022490"/>
    </source>
</evidence>
<dbReference type="GO" id="GO:0007015">
    <property type="term" value="P:actin filament organization"/>
    <property type="evidence" value="ECO:0007669"/>
    <property type="project" value="TreeGrafter"/>
</dbReference>
<dbReference type="PANTHER" id="PTHR10407:SF15">
    <property type="entry name" value="HUNTINGTIN INTERACTING PROTEIN 1"/>
    <property type="match status" value="1"/>
</dbReference>
<dbReference type="GO" id="GO:0043325">
    <property type="term" value="F:phosphatidylinositol-3,4-bisphosphate binding"/>
    <property type="evidence" value="ECO:0007669"/>
    <property type="project" value="TreeGrafter"/>
</dbReference>
<gene>
    <name evidence="4" type="ORF">EPUL_006061</name>
</gene>
<dbReference type="PANTHER" id="PTHR10407">
    <property type="entry name" value="HUNTINGTIN INTERACTING PROTEIN 1"/>
    <property type="match status" value="1"/>
</dbReference>
<dbReference type="InterPro" id="IPR030224">
    <property type="entry name" value="Sla2_fam"/>
</dbReference>
<evidence type="ECO:0000313" key="5">
    <source>
        <dbReference type="Proteomes" id="UP000237438"/>
    </source>
</evidence>
<dbReference type="OrthoDB" id="10262320at2759"/>
<dbReference type="GO" id="GO:0030136">
    <property type="term" value="C:clathrin-coated vesicle"/>
    <property type="evidence" value="ECO:0007669"/>
    <property type="project" value="TreeGrafter"/>
</dbReference>
<dbReference type="Proteomes" id="UP000237438">
    <property type="component" value="Unassembled WGS sequence"/>
</dbReference>
<dbReference type="InterPro" id="IPR035964">
    <property type="entry name" value="I/LWEQ_dom_sf"/>
</dbReference>
<dbReference type="SUPFAM" id="SSF109885">
    <property type="entry name" value="I/LWEQ domain"/>
    <property type="match status" value="1"/>
</dbReference>
<keyword evidence="5" id="KW-1185">Reference proteome</keyword>
<organism evidence="4 5">
    <name type="scientific">Erysiphe pulchra</name>
    <dbReference type="NCBI Taxonomy" id="225359"/>
    <lineage>
        <taxon>Eukaryota</taxon>
        <taxon>Fungi</taxon>
        <taxon>Dikarya</taxon>
        <taxon>Ascomycota</taxon>
        <taxon>Pezizomycotina</taxon>
        <taxon>Leotiomycetes</taxon>
        <taxon>Erysiphales</taxon>
        <taxon>Erysiphaceae</taxon>
        <taxon>Erysiphe</taxon>
    </lineage>
</organism>
<dbReference type="GO" id="GO:0051015">
    <property type="term" value="F:actin filament binding"/>
    <property type="evidence" value="ECO:0007669"/>
    <property type="project" value="TreeGrafter"/>
</dbReference>
<comment type="caution">
    <text evidence="4">The sequence shown here is derived from an EMBL/GenBank/DDBJ whole genome shotgun (WGS) entry which is preliminary data.</text>
</comment>